<evidence type="ECO:0000313" key="2">
    <source>
        <dbReference type="EMBL" id="OHT10269.1"/>
    </source>
</evidence>
<dbReference type="Proteomes" id="UP000179807">
    <property type="component" value="Unassembled WGS sequence"/>
</dbReference>
<proteinExistence type="predicted"/>
<name>A0A1J4KLL5_9EUKA</name>
<sequence length="282" mass="33260">MKNEIYEVTRKISYVPSMNTIFIGDCMVNITKFLSLIILIFYESYIFLTEFNLNAEKYQSICFYSYILFLALFLLSLSMIYIEGPGYLPFFYGDPDNCQKKNKLGIALTKDDINYAKNHQLGPNAIFIFSEKRFVLRPNCRDKLTGVFIGRRNMKFFVQSRIYLFFLIHIFGISFFQSLNKIVFIYGFDFIFWVYILNLIFFLAYAYISMTNIVELINKLMFNITYLELILLNDEFSNCFGSKIKCLKEFFGKDIKMWFLPTPSFGSVSDEYLYISSRTSSL</sequence>
<feature type="transmembrane region" description="Helical" evidence="1">
    <location>
        <begin position="21"/>
        <end position="43"/>
    </location>
</feature>
<protein>
    <recommendedName>
        <fullName evidence="4">Palmitoyltransferase</fullName>
    </recommendedName>
</protein>
<feature type="transmembrane region" description="Helical" evidence="1">
    <location>
        <begin position="185"/>
        <end position="208"/>
    </location>
</feature>
<gene>
    <name evidence="2" type="ORF">TRFO_04289</name>
</gene>
<evidence type="ECO:0000256" key="1">
    <source>
        <dbReference type="SAM" id="Phobius"/>
    </source>
</evidence>
<dbReference type="GeneID" id="94826508"/>
<organism evidence="2 3">
    <name type="scientific">Tritrichomonas foetus</name>
    <dbReference type="NCBI Taxonomy" id="1144522"/>
    <lineage>
        <taxon>Eukaryota</taxon>
        <taxon>Metamonada</taxon>
        <taxon>Parabasalia</taxon>
        <taxon>Tritrichomonadida</taxon>
        <taxon>Tritrichomonadidae</taxon>
        <taxon>Tritrichomonas</taxon>
    </lineage>
</organism>
<feature type="transmembrane region" description="Helical" evidence="1">
    <location>
        <begin position="162"/>
        <end position="179"/>
    </location>
</feature>
<dbReference type="VEuPathDB" id="TrichDB:TRFO_04289"/>
<comment type="caution">
    <text evidence="2">The sequence shown here is derived from an EMBL/GenBank/DDBJ whole genome shotgun (WGS) entry which is preliminary data.</text>
</comment>
<keyword evidence="1" id="KW-0472">Membrane</keyword>
<keyword evidence="1" id="KW-1133">Transmembrane helix</keyword>
<dbReference type="EMBL" id="MLAK01000616">
    <property type="protein sequence ID" value="OHT10269.1"/>
    <property type="molecule type" value="Genomic_DNA"/>
</dbReference>
<evidence type="ECO:0008006" key="4">
    <source>
        <dbReference type="Google" id="ProtNLM"/>
    </source>
</evidence>
<accession>A0A1J4KLL5</accession>
<keyword evidence="1" id="KW-0812">Transmembrane</keyword>
<dbReference type="AlphaFoldDB" id="A0A1J4KLL5"/>
<evidence type="ECO:0000313" key="3">
    <source>
        <dbReference type="Proteomes" id="UP000179807"/>
    </source>
</evidence>
<reference evidence="2" key="1">
    <citation type="submission" date="2016-10" db="EMBL/GenBank/DDBJ databases">
        <authorList>
            <person name="Benchimol M."/>
            <person name="Almeida L.G."/>
            <person name="Vasconcelos A.T."/>
            <person name="Perreira-Neves A."/>
            <person name="Rosa I.A."/>
            <person name="Tasca T."/>
            <person name="Bogo M.R."/>
            <person name="de Souza W."/>
        </authorList>
    </citation>
    <scope>NUCLEOTIDE SEQUENCE [LARGE SCALE GENOMIC DNA]</scope>
    <source>
        <strain evidence="2">K</strain>
    </source>
</reference>
<keyword evidence="3" id="KW-1185">Reference proteome</keyword>
<feature type="transmembrane region" description="Helical" evidence="1">
    <location>
        <begin position="63"/>
        <end position="82"/>
    </location>
</feature>
<dbReference type="RefSeq" id="XP_068363405.1">
    <property type="nucleotide sequence ID" value="XM_068491804.1"/>
</dbReference>